<keyword evidence="1" id="KW-0503">Monooxygenase</keyword>
<dbReference type="EMBL" id="CP015217">
    <property type="protein sequence ID" value="AOP33324.1"/>
    <property type="molecule type" value="Genomic_DNA"/>
</dbReference>
<keyword evidence="1" id="KW-0560">Oxidoreductase</keyword>
<protein>
    <submittedName>
        <fullName evidence="1">4-hydroxyacetophenone monooxygenase</fullName>
    </submittedName>
</protein>
<dbReference type="InterPro" id="IPR036188">
    <property type="entry name" value="FAD/NAD-bd_sf"/>
</dbReference>
<dbReference type="InterPro" id="IPR051209">
    <property type="entry name" value="FAD-bind_Monooxygenase_sf"/>
</dbReference>
<accession>A0A1D7UUV2</accession>
<dbReference type="RefSeq" id="WP_069606564.1">
    <property type="nucleotide sequence ID" value="NZ_CP015217.1"/>
</dbReference>
<organism evidence="1 2">
    <name type="scientific">Leptospira tipperaryensis</name>
    <dbReference type="NCBI Taxonomy" id="2564040"/>
    <lineage>
        <taxon>Bacteria</taxon>
        <taxon>Pseudomonadati</taxon>
        <taxon>Spirochaetota</taxon>
        <taxon>Spirochaetia</taxon>
        <taxon>Leptospirales</taxon>
        <taxon>Leptospiraceae</taxon>
        <taxon>Leptospira</taxon>
    </lineage>
</organism>
<dbReference type="KEGG" id="laj:A0128_05370"/>
<dbReference type="OrthoDB" id="9778740at2"/>
<dbReference type="Proteomes" id="UP000094197">
    <property type="component" value="Chromosome 1"/>
</dbReference>
<evidence type="ECO:0000313" key="1">
    <source>
        <dbReference type="EMBL" id="AOP33324.1"/>
    </source>
</evidence>
<proteinExistence type="predicted"/>
<dbReference type="Pfam" id="PF13738">
    <property type="entry name" value="Pyr_redox_3"/>
    <property type="match status" value="1"/>
</dbReference>
<dbReference type="SUPFAM" id="SSF51905">
    <property type="entry name" value="FAD/NAD(P)-binding domain"/>
    <property type="match status" value="1"/>
</dbReference>
<gene>
    <name evidence="1" type="ORF">A0128_05370</name>
</gene>
<evidence type="ECO:0000313" key="2">
    <source>
        <dbReference type="Proteomes" id="UP000094197"/>
    </source>
</evidence>
<keyword evidence="2" id="KW-1185">Reference proteome</keyword>
<dbReference type="AlphaFoldDB" id="A0A1D7UUV2"/>
<dbReference type="Gene3D" id="3.50.50.60">
    <property type="entry name" value="FAD/NAD(P)-binding domain"/>
    <property type="match status" value="2"/>
</dbReference>
<dbReference type="GO" id="GO:0004497">
    <property type="term" value="F:monooxygenase activity"/>
    <property type="evidence" value="ECO:0007669"/>
    <property type="project" value="UniProtKB-KW"/>
</dbReference>
<dbReference type="PANTHER" id="PTHR42877:SF4">
    <property type="entry name" value="FAD_NAD(P)-BINDING DOMAIN-CONTAINING PROTEIN-RELATED"/>
    <property type="match status" value="1"/>
</dbReference>
<sequence>MAQKLKEDKAKSKTFENHILDAVIVGTGFAGLGMGVRLKEKGIHSFVILEQADGVGGTWRDNHYPGAACDVQSHLYSFSFERNPNWSRMYGLQSEILEYLNHCTDKYDLRSHIHFNTSAQSAIFDERSGVWNVRATNGNTYKAKSFINGSGGLSRPVLPDVPGLKKFKGKMFHSARWDHSYDLNGKTVGVIGTGASAIQIVPTIQPNVKKLNLFQRTAPWVIAKPDRAISNFERSLFRFFPPAQWLFRLAIYWMLEFRVIAFTIHPGLMKVLEFFARGYINKNVKDPILRKKVTPNFTIGCKRVLISNEYYGALQKQNVNVITTGIQEIKENGIVTSDGVEHPLDALILATGFQAAEAMSPFEVKGLSGLDLNDAWKNGAEAYLGTTVSGFPNMFLIVGPNTGLGHSSMVLMIESQINYTLQCILSLRKKKLKFINVLKEAQDRYNQKIQARLEKSIWNTGGCVSWYRTKNGKNTTLWPGFTFEFRLKTKSVNLSHYEIAKSDDQMESIGLVSRIALLFGGIFR</sequence>
<dbReference type="PANTHER" id="PTHR42877">
    <property type="entry name" value="L-ORNITHINE N(5)-MONOOXYGENASE-RELATED"/>
    <property type="match status" value="1"/>
</dbReference>
<reference evidence="1 2" key="1">
    <citation type="submission" date="2016-04" db="EMBL/GenBank/DDBJ databases">
        <title>Complete genome seqeunce of Leptospira alstonii serovar Room22.</title>
        <authorList>
            <person name="Nally J.E."/>
            <person name="Bayles D.O."/>
            <person name="Hurley D."/>
            <person name="Fanning S."/>
            <person name="McMahon B.J."/>
            <person name="Arent Z."/>
        </authorList>
    </citation>
    <scope>NUCLEOTIDE SEQUENCE [LARGE SCALE GENOMIC DNA]</scope>
    <source>
        <strain evidence="1 2">GWTS #1</strain>
    </source>
</reference>
<name>A0A1D7UUV2_9LEPT</name>